<dbReference type="EMBL" id="CP136890">
    <property type="protein sequence ID" value="WOK91575.1"/>
    <property type="molecule type" value="Genomic_DNA"/>
</dbReference>
<dbReference type="GO" id="GO:0005789">
    <property type="term" value="C:endoplasmic reticulum membrane"/>
    <property type="evidence" value="ECO:0007669"/>
    <property type="project" value="UniProtKB-SubCell"/>
</dbReference>
<sequence length="367" mass="40157">MKPAVALTPSTASSRNSSAASSETRGGDSCYFPGCRKDANCHCEICLASIHATRDLIPSGAASIQWHRSSLTKLSVSKPRRAGLEPVPFDDAESPPPTPEAVASTVTPPSTPPIRPPVRSRPSEEIAIEKHRSWSFGGSLIGVLVCLLLLWAVDAGFSAVILKRFGPKLTAGLVSQVGEDSRVLRKDLKKRLELVQQRMDNLVGGRVSNCSSVDSNWGMNQGDQFLFQWRCVMHKSIAEKVTVWGSPLRTTGLLVTGSSPRSMTLLSGKITEWSDGKLLPTTRTSNGSSWTYDKWSSAALHLDANTWILEYERNALFQGPGLIPAAWEAAKLKLFTKAKNLKQRIRYGRLRRSHRGSRRGQQLATPT</sequence>
<dbReference type="PANTHER" id="PTHR10868:SF1">
    <property type="entry name" value="SIGMA NON-OPIOID INTRACELLULAR RECEPTOR 1"/>
    <property type="match status" value="1"/>
</dbReference>
<keyword evidence="4" id="KW-0256">Endoplasmic reticulum</keyword>
<evidence type="ECO:0000256" key="8">
    <source>
        <dbReference type="SAM" id="Phobius"/>
    </source>
</evidence>
<comment type="subcellular location">
    <subcellularLocation>
        <location evidence="1">Endoplasmic reticulum membrane</location>
    </subcellularLocation>
</comment>
<evidence type="ECO:0000313" key="10">
    <source>
        <dbReference type="Proteomes" id="UP001327560"/>
    </source>
</evidence>
<dbReference type="Proteomes" id="UP001327560">
    <property type="component" value="Chromosome 1"/>
</dbReference>
<evidence type="ECO:0000256" key="7">
    <source>
        <dbReference type="SAM" id="MobiDB-lite"/>
    </source>
</evidence>
<comment type="similarity">
    <text evidence="2">Belongs to the ERG2 family.</text>
</comment>
<evidence type="ECO:0000256" key="6">
    <source>
        <dbReference type="ARBA" id="ARBA00023136"/>
    </source>
</evidence>
<dbReference type="PANTHER" id="PTHR10868">
    <property type="entry name" value="SIGMA 1-TYPE OPIOID RECEPTOR-RELATED"/>
    <property type="match status" value="1"/>
</dbReference>
<proteinExistence type="inferred from homology"/>
<feature type="region of interest" description="Disordered" evidence="7">
    <location>
        <begin position="1"/>
        <end position="26"/>
    </location>
</feature>
<evidence type="ECO:0000256" key="1">
    <source>
        <dbReference type="ARBA" id="ARBA00004586"/>
    </source>
</evidence>
<evidence type="ECO:0000256" key="5">
    <source>
        <dbReference type="ARBA" id="ARBA00022989"/>
    </source>
</evidence>
<keyword evidence="6 8" id="KW-0472">Membrane</keyword>
<feature type="region of interest" description="Disordered" evidence="7">
    <location>
        <begin position="82"/>
        <end position="122"/>
    </location>
</feature>
<keyword evidence="3 8" id="KW-0812">Transmembrane</keyword>
<evidence type="ECO:0000256" key="2">
    <source>
        <dbReference type="ARBA" id="ARBA00007141"/>
    </source>
</evidence>
<dbReference type="InterPro" id="IPR006716">
    <property type="entry name" value="ERG2_sigma1_rcpt-like"/>
</dbReference>
<name>A0AAQ3PW98_9LILI</name>
<keyword evidence="10" id="KW-1185">Reference proteome</keyword>
<accession>A0AAQ3PW98</accession>
<feature type="transmembrane region" description="Helical" evidence="8">
    <location>
        <begin position="140"/>
        <end position="162"/>
    </location>
</feature>
<evidence type="ECO:0000256" key="4">
    <source>
        <dbReference type="ARBA" id="ARBA00022824"/>
    </source>
</evidence>
<evidence type="ECO:0000313" key="9">
    <source>
        <dbReference type="EMBL" id="WOK91575.1"/>
    </source>
</evidence>
<dbReference type="Pfam" id="PF04622">
    <property type="entry name" value="ERG2_Sigma1R"/>
    <property type="match status" value="1"/>
</dbReference>
<dbReference type="AlphaFoldDB" id="A0AAQ3PW98"/>
<gene>
    <name evidence="9" type="ORF">Cni_G00266</name>
</gene>
<protein>
    <submittedName>
        <fullName evidence="9">Uncharacterized protein</fullName>
    </submittedName>
</protein>
<organism evidence="9 10">
    <name type="scientific">Canna indica</name>
    <name type="common">Indian-shot</name>
    <dbReference type="NCBI Taxonomy" id="4628"/>
    <lineage>
        <taxon>Eukaryota</taxon>
        <taxon>Viridiplantae</taxon>
        <taxon>Streptophyta</taxon>
        <taxon>Embryophyta</taxon>
        <taxon>Tracheophyta</taxon>
        <taxon>Spermatophyta</taxon>
        <taxon>Magnoliopsida</taxon>
        <taxon>Liliopsida</taxon>
        <taxon>Zingiberales</taxon>
        <taxon>Cannaceae</taxon>
        <taxon>Canna</taxon>
    </lineage>
</organism>
<reference evidence="9 10" key="1">
    <citation type="submission" date="2023-10" db="EMBL/GenBank/DDBJ databases">
        <title>Chromosome-scale genome assembly provides insights into flower coloration mechanisms of Canna indica.</title>
        <authorList>
            <person name="Li C."/>
        </authorList>
    </citation>
    <scope>NUCLEOTIDE SEQUENCE [LARGE SCALE GENOMIC DNA]</scope>
    <source>
        <tissue evidence="9">Flower</tissue>
    </source>
</reference>
<evidence type="ECO:0000256" key="3">
    <source>
        <dbReference type="ARBA" id="ARBA00022692"/>
    </source>
</evidence>
<feature type="compositionally biased region" description="Low complexity" evidence="7">
    <location>
        <begin position="10"/>
        <end position="22"/>
    </location>
</feature>
<keyword evidence="5 8" id="KW-1133">Transmembrane helix</keyword>